<reference evidence="1" key="2">
    <citation type="journal article" date="2015" name="Fish Shellfish Immunol.">
        <title>Early steps in the European eel (Anguilla anguilla)-Vibrio vulnificus interaction in the gills: Role of the RtxA13 toxin.</title>
        <authorList>
            <person name="Callol A."/>
            <person name="Pajuelo D."/>
            <person name="Ebbesson L."/>
            <person name="Teles M."/>
            <person name="MacKenzie S."/>
            <person name="Amaro C."/>
        </authorList>
    </citation>
    <scope>NUCLEOTIDE SEQUENCE</scope>
</reference>
<evidence type="ECO:0000313" key="1">
    <source>
        <dbReference type="EMBL" id="JAH48916.1"/>
    </source>
</evidence>
<dbReference type="AlphaFoldDB" id="A0A0E9T5J0"/>
<organism evidence="1">
    <name type="scientific">Anguilla anguilla</name>
    <name type="common">European freshwater eel</name>
    <name type="synonym">Muraena anguilla</name>
    <dbReference type="NCBI Taxonomy" id="7936"/>
    <lineage>
        <taxon>Eukaryota</taxon>
        <taxon>Metazoa</taxon>
        <taxon>Chordata</taxon>
        <taxon>Craniata</taxon>
        <taxon>Vertebrata</taxon>
        <taxon>Euteleostomi</taxon>
        <taxon>Actinopterygii</taxon>
        <taxon>Neopterygii</taxon>
        <taxon>Teleostei</taxon>
        <taxon>Anguilliformes</taxon>
        <taxon>Anguillidae</taxon>
        <taxon>Anguilla</taxon>
    </lineage>
</organism>
<proteinExistence type="predicted"/>
<protein>
    <submittedName>
        <fullName evidence="1">Uncharacterized protein</fullName>
    </submittedName>
</protein>
<dbReference type="EMBL" id="GBXM01059661">
    <property type="protein sequence ID" value="JAH48916.1"/>
    <property type="molecule type" value="Transcribed_RNA"/>
</dbReference>
<accession>A0A0E9T5J0</accession>
<name>A0A0E9T5J0_ANGAN</name>
<reference evidence="1" key="1">
    <citation type="submission" date="2014-11" db="EMBL/GenBank/DDBJ databases">
        <authorList>
            <person name="Amaro Gonzalez C."/>
        </authorList>
    </citation>
    <scope>NUCLEOTIDE SEQUENCE</scope>
</reference>
<sequence>MFIQFHVGTELLYCNTHRNRFVDGAIKFSEQNIIGSVVDSP</sequence>